<name>A0A1A9VQW9_GLOAU</name>
<proteinExistence type="predicted"/>
<evidence type="ECO:0000313" key="2">
    <source>
        <dbReference type="Proteomes" id="UP000078200"/>
    </source>
</evidence>
<sequence>MIHLTSDSENGCAILSSNDAKSCSQYSITKNMLVFSMIIARERFRAQAKRTSGIKLLSKCCNIQQVSLKKIFGSFDSSSGMVSTNKEGQKLASRDALCCHSFSKRPNVLAKHLLLRPIQNVCMQDLYKTSDQADVRTSTANFEFECSKFQCLLSPAELVPPNKALQIKC</sequence>
<organism evidence="1 2">
    <name type="scientific">Glossina austeni</name>
    <name type="common">Savannah tsetse fly</name>
    <dbReference type="NCBI Taxonomy" id="7395"/>
    <lineage>
        <taxon>Eukaryota</taxon>
        <taxon>Metazoa</taxon>
        <taxon>Ecdysozoa</taxon>
        <taxon>Arthropoda</taxon>
        <taxon>Hexapoda</taxon>
        <taxon>Insecta</taxon>
        <taxon>Pterygota</taxon>
        <taxon>Neoptera</taxon>
        <taxon>Endopterygota</taxon>
        <taxon>Diptera</taxon>
        <taxon>Brachycera</taxon>
        <taxon>Muscomorpha</taxon>
        <taxon>Hippoboscoidea</taxon>
        <taxon>Glossinidae</taxon>
        <taxon>Glossina</taxon>
    </lineage>
</organism>
<dbReference type="AlphaFoldDB" id="A0A1A9VQW9"/>
<reference evidence="1" key="1">
    <citation type="submission" date="2020-05" db="UniProtKB">
        <authorList>
            <consortium name="EnsemblMetazoa"/>
        </authorList>
    </citation>
    <scope>IDENTIFICATION</scope>
    <source>
        <strain evidence="1">TTRI</strain>
    </source>
</reference>
<dbReference type="Proteomes" id="UP000078200">
    <property type="component" value="Unassembled WGS sequence"/>
</dbReference>
<dbReference type="EnsemblMetazoa" id="GAUT044734-RA">
    <property type="protein sequence ID" value="GAUT044734-PA"/>
    <property type="gene ID" value="GAUT044734"/>
</dbReference>
<keyword evidence="2" id="KW-1185">Reference proteome</keyword>
<evidence type="ECO:0000313" key="1">
    <source>
        <dbReference type="EnsemblMetazoa" id="GAUT044734-PA"/>
    </source>
</evidence>
<protein>
    <submittedName>
        <fullName evidence="1">Uncharacterized protein</fullName>
    </submittedName>
</protein>
<accession>A0A1A9VQW9</accession>
<dbReference type="VEuPathDB" id="VectorBase:GAUT044734"/>